<dbReference type="InterPro" id="IPR006109">
    <property type="entry name" value="G3P_DH_NAD-dep_C"/>
</dbReference>
<dbReference type="GO" id="GO:0046167">
    <property type="term" value="P:glycerol-3-phosphate biosynthetic process"/>
    <property type="evidence" value="ECO:0007669"/>
    <property type="project" value="UniProtKB-UniRule"/>
</dbReference>
<dbReference type="InterPro" id="IPR036291">
    <property type="entry name" value="NAD(P)-bd_dom_sf"/>
</dbReference>
<feature type="binding site" evidence="13">
    <location>
        <position position="105"/>
    </location>
    <ligand>
        <name>sn-glycerol 3-phosphate</name>
        <dbReference type="ChEBI" id="CHEBI:57597"/>
    </ligand>
</feature>
<dbReference type="UniPathway" id="UPA00940"/>
<feature type="binding site" evidence="16">
    <location>
        <begin position="8"/>
        <end position="13"/>
    </location>
    <ligand>
        <name>NAD(+)</name>
        <dbReference type="ChEBI" id="CHEBI:57540"/>
    </ligand>
</feature>
<accession>A0A388TBC0</accession>
<dbReference type="GO" id="GO:0141152">
    <property type="term" value="F:glycerol-3-phosphate dehydrogenase (NAD+) activity"/>
    <property type="evidence" value="ECO:0007669"/>
    <property type="project" value="RHEA"/>
</dbReference>
<comment type="catalytic activity">
    <reaction evidence="13">
        <text>sn-glycerol 3-phosphate + NAD(+) = dihydroxyacetone phosphate + NADH + H(+)</text>
        <dbReference type="Rhea" id="RHEA:11092"/>
        <dbReference type="ChEBI" id="CHEBI:15378"/>
        <dbReference type="ChEBI" id="CHEBI:57540"/>
        <dbReference type="ChEBI" id="CHEBI:57597"/>
        <dbReference type="ChEBI" id="CHEBI:57642"/>
        <dbReference type="ChEBI" id="CHEBI:57945"/>
        <dbReference type="EC" id="1.1.1.94"/>
    </reaction>
</comment>
<organism evidence="20 21">
    <name type="scientific">Termititenax aidoneus</name>
    <dbReference type="NCBI Taxonomy" id="2218524"/>
    <lineage>
        <taxon>Bacteria</taxon>
        <taxon>Bacillati</taxon>
        <taxon>Candidatus Margulisiibacteriota</taxon>
        <taxon>Candidatus Termititenacia</taxon>
        <taxon>Candidatus Termititenacales</taxon>
        <taxon>Candidatus Termititenacaceae</taxon>
        <taxon>Candidatus Termititenax</taxon>
    </lineage>
</organism>
<dbReference type="SUPFAM" id="SSF51735">
    <property type="entry name" value="NAD(P)-binding Rossmann-fold domains"/>
    <property type="match status" value="1"/>
</dbReference>
<dbReference type="FunFam" id="3.40.50.720:FF:000019">
    <property type="entry name" value="Glycerol-3-phosphate dehydrogenase [NAD(P)+]"/>
    <property type="match status" value="1"/>
</dbReference>
<dbReference type="Gene3D" id="3.40.50.720">
    <property type="entry name" value="NAD(P)-binding Rossmann-like Domain"/>
    <property type="match status" value="1"/>
</dbReference>
<feature type="binding site" evidence="13">
    <location>
        <position position="12"/>
    </location>
    <ligand>
        <name>NADPH</name>
        <dbReference type="ChEBI" id="CHEBI:57783"/>
    </ligand>
</feature>
<protein>
    <recommendedName>
        <fullName evidence="11 13">Glycerol-3-phosphate dehydrogenase [NAD(P)+]</fullName>
        <ecNumber evidence="10 13">1.1.1.94</ecNumber>
    </recommendedName>
    <alternativeName>
        <fullName evidence="13">NAD(P)(+)-dependent glycerol-3-phosphate dehydrogenase</fullName>
    </alternativeName>
    <alternativeName>
        <fullName evidence="12 13">NAD(P)H-dependent dihydroxyacetone-phosphate reductase</fullName>
    </alternativeName>
</protein>
<dbReference type="PANTHER" id="PTHR11728:SF1">
    <property type="entry name" value="GLYCEROL-3-PHOSPHATE DEHYDROGENASE [NAD(+)] 2, CHLOROPLASTIC"/>
    <property type="match status" value="1"/>
</dbReference>
<evidence type="ECO:0000256" key="10">
    <source>
        <dbReference type="ARBA" id="ARBA00066687"/>
    </source>
</evidence>
<evidence type="ECO:0000313" key="20">
    <source>
        <dbReference type="EMBL" id="GBR73834.1"/>
    </source>
</evidence>
<dbReference type="NCBIfam" id="NF000942">
    <property type="entry name" value="PRK00094.1-4"/>
    <property type="match status" value="1"/>
</dbReference>
<comment type="pathway">
    <text evidence="13">Membrane lipid metabolism; glycerophospholipid metabolism.</text>
</comment>
<feature type="binding site" evidence="13">
    <location>
        <position position="274"/>
    </location>
    <ligand>
        <name>NADPH</name>
        <dbReference type="ChEBI" id="CHEBI:57783"/>
    </ligand>
</feature>
<evidence type="ECO:0000256" key="13">
    <source>
        <dbReference type="HAMAP-Rule" id="MF_00394"/>
    </source>
</evidence>
<keyword evidence="8 13" id="KW-1208">Phospholipid metabolism</keyword>
<comment type="similarity">
    <text evidence="1 13 17">Belongs to the NAD-dependent glycerol-3-phosphate dehydrogenase family.</text>
</comment>
<dbReference type="PIRSF" id="PIRSF000114">
    <property type="entry name" value="Glycerol-3-P_dh"/>
    <property type="match status" value="1"/>
</dbReference>
<dbReference type="FunFam" id="1.10.1040.10:FF:000001">
    <property type="entry name" value="Glycerol-3-phosphate dehydrogenase [NAD(P)+]"/>
    <property type="match status" value="1"/>
</dbReference>
<comment type="function">
    <text evidence="13">Catalyzes the reduction of the glycolytic intermediate dihydroxyacetone phosphate (DHAP) to sn-glycerol 3-phosphate (G3P), the key precursor for phospholipid synthesis.</text>
</comment>
<dbReference type="EC" id="1.1.1.94" evidence="10 13"/>
<keyword evidence="13" id="KW-0547">Nucleotide-binding</keyword>
<evidence type="ECO:0000256" key="5">
    <source>
        <dbReference type="ARBA" id="ARBA00023027"/>
    </source>
</evidence>
<dbReference type="GO" id="GO:0005829">
    <property type="term" value="C:cytosol"/>
    <property type="evidence" value="ECO:0007669"/>
    <property type="project" value="TreeGrafter"/>
</dbReference>
<evidence type="ECO:0000256" key="2">
    <source>
        <dbReference type="ARBA" id="ARBA00022516"/>
    </source>
</evidence>
<dbReference type="Gene3D" id="1.10.1040.10">
    <property type="entry name" value="N-(1-d-carboxylethyl)-l-norvaline Dehydrogenase, domain 2"/>
    <property type="match status" value="1"/>
</dbReference>
<dbReference type="PROSITE" id="PS00957">
    <property type="entry name" value="NAD_G3PDH"/>
    <property type="match status" value="1"/>
</dbReference>
<keyword evidence="3 13" id="KW-0521">NADP</keyword>
<dbReference type="GO" id="GO:0006650">
    <property type="term" value="P:glycerophospholipid metabolic process"/>
    <property type="evidence" value="ECO:0007669"/>
    <property type="project" value="UniProtKB-UniRule"/>
</dbReference>
<dbReference type="InterPro" id="IPR006168">
    <property type="entry name" value="G3P_DH_NAD-dep"/>
</dbReference>
<keyword evidence="2 13" id="KW-0444">Lipid biosynthesis</keyword>
<evidence type="ECO:0000256" key="1">
    <source>
        <dbReference type="ARBA" id="ARBA00011009"/>
    </source>
</evidence>
<feature type="binding site" evidence="13">
    <location>
        <position position="105"/>
    </location>
    <ligand>
        <name>NADPH</name>
        <dbReference type="ChEBI" id="CHEBI:57783"/>
    </ligand>
</feature>
<keyword evidence="6 13" id="KW-0443">Lipid metabolism</keyword>
<evidence type="ECO:0000256" key="8">
    <source>
        <dbReference type="ARBA" id="ARBA00023264"/>
    </source>
</evidence>
<dbReference type="GO" id="GO:0005975">
    <property type="term" value="P:carbohydrate metabolic process"/>
    <property type="evidence" value="ECO:0007669"/>
    <property type="project" value="InterPro"/>
</dbReference>
<evidence type="ECO:0000256" key="17">
    <source>
        <dbReference type="RuleBase" id="RU000437"/>
    </source>
</evidence>
<dbReference type="PRINTS" id="PR00077">
    <property type="entry name" value="GPDHDRGNASE"/>
</dbReference>
<feature type="binding site" evidence="15">
    <location>
        <position position="105"/>
    </location>
    <ligand>
        <name>substrate</name>
    </ligand>
</feature>
<feature type="domain" description="Glycerol-3-phosphate dehydrogenase NAD-dependent C-terminal" evidence="19">
    <location>
        <begin position="175"/>
        <end position="315"/>
    </location>
</feature>
<keyword evidence="4 13" id="KW-0560">Oxidoreductase</keyword>
<feature type="binding site" evidence="13">
    <location>
        <position position="239"/>
    </location>
    <ligand>
        <name>sn-glycerol 3-phosphate</name>
        <dbReference type="ChEBI" id="CHEBI:57597"/>
    </ligand>
</feature>
<dbReference type="EMBL" id="BGZN01000021">
    <property type="protein sequence ID" value="GBR73834.1"/>
    <property type="molecule type" value="Genomic_DNA"/>
</dbReference>
<comment type="caution">
    <text evidence="20">The sequence shown here is derived from an EMBL/GenBank/DDBJ whole genome shotgun (WGS) entry which is preliminary data.</text>
</comment>
<keyword evidence="13" id="KW-0963">Cytoplasm</keyword>
<feature type="binding site" evidence="13">
    <location>
        <position position="186"/>
    </location>
    <ligand>
        <name>sn-glycerol 3-phosphate</name>
        <dbReference type="ChEBI" id="CHEBI:57597"/>
    </ligand>
</feature>
<dbReference type="GO" id="GO:0051287">
    <property type="term" value="F:NAD binding"/>
    <property type="evidence" value="ECO:0007669"/>
    <property type="project" value="InterPro"/>
</dbReference>
<dbReference type="HAMAP" id="MF_00394">
    <property type="entry name" value="NAD_Glyc3P_dehydrog"/>
    <property type="match status" value="1"/>
</dbReference>
<dbReference type="InterPro" id="IPR013328">
    <property type="entry name" value="6PGD_dom2"/>
</dbReference>
<dbReference type="NCBIfam" id="NF000940">
    <property type="entry name" value="PRK00094.1-2"/>
    <property type="match status" value="1"/>
</dbReference>
<feature type="binding site" evidence="13">
    <location>
        <position position="276"/>
    </location>
    <ligand>
        <name>NADPH</name>
        <dbReference type="ChEBI" id="CHEBI:57783"/>
    </ligand>
</feature>
<dbReference type="InterPro" id="IPR008927">
    <property type="entry name" value="6-PGluconate_DH-like_C_sf"/>
</dbReference>
<dbReference type="InterPro" id="IPR011128">
    <property type="entry name" value="G3P_DH_NAD-dep_N"/>
</dbReference>
<dbReference type="Proteomes" id="UP000269352">
    <property type="component" value="Unassembled WGS sequence"/>
</dbReference>
<feature type="active site" description="Proton acceptor" evidence="13 14">
    <location>
        <position position="186"/>
    </location>
</feature>
<keyword evidence="21" id="KW-1185">Reference proteome</keyword>
<dbReference type="Pfam" id="PF07479">
    <property type="entry name" value="NAD_Gly3P_dh_C"/>
    <property type="match status" value="1"/>
</dbReference>
<feature type="binding site" evidence="13">
    <location>
        <position position="251"/>
    </location>
    <ligand>
        <name>sn-glycerol 3-phosphate</name>
        <dbReference type="ChEBI" id="CHEBI:57597"/>
    </ligand>
</feature>
<sequence>MVKAAILGCGAWGTTLAKILAENGHAVTIWCHNTAIAAQINARENKELLPGIILPDKIQASTALAETLQGAELLVIVTASQYYRQIVRQLKDLVPPDCLLLSATKGLDETTGKRMSEVLAEYFTNIAVLSGPNISREIAEQKPATAVIAAENMETAQTIQKLFNNSYFRVYTNNDVIGTEYGGTLKNIIAIAAGIVDGLQLGNNTKAALLVRGMVEIAKLTITLGGKSETIFGLTGMGDLITTCSSTLSRNHTVGERLAQGQKLAEILQNLKAVAEGVPTTKLAYALAQKTGTPMPLTEQMYGILYENKPIREAVAALMSRDLKAESI</sequence>
<dbReference type="AlphaFoldDB" id="A0A388TBC0"/>
<evidence type="ECO:0000259" key="18">
    <source>
        <dbReference type="Pfam" id="PF01210"/>
    </source>
</evidence>
<feature type="binding site" evidence="13">
    <location>
        <position position="249"/>
    </location>
    <ligand>
        <name>sn-glycerol 3-phosphate</name>
        <dbReference type="ChEBI" id="CHEBI:57597"/>
    </ligand>
</feature>
<name>A0A388TBC0_TERA1</name>
<comment type="subcellular location">
    <subcellularLocation>
        <location evidence="13">Cytoplasm</location>
    </subcellularLocation>
</comment>
<evidence type="ECO:0000256" key="7">
    <source>
        <dbReference type="ARBA" id="ARBA00023209"/>
    </source>
</evidence>
<feature type="binding site" evidence="13">
    <location>
        <position position="131"/>
    </location>
    <ligand>
        <name>sn-glycerol 3-phosphate</name>
        <dbReference type="ChEBI" id="CHEBI:57597"/>
    </ligand>
</feature>
<evidence type="ECO:0000256" key="11">
    <source>
        <dbReference type="ARBA" id="ARBA00069372"/>
    </source>
</evidence>
<feature type="binding site" evidence="13">
    <location>
        <position position="32"/>
    </location>
    <ligand>
        <name>NADPH</name>
        <dbReference type="ChEBI" id="CHEBI:57783"/>
    </ligand>
</feature>
<evidence type="ECO:0000313" key="21">
    <source>
        <dbReference type="Proteomes" id="UP000269352"/>
    </source>
</evidence>
<proteinExistence type="inferred from homology"/>
<feature type="binding site" evidence="13">
    <location>
        <position position="250"/>
    </location>
    <ligand>
        <name>sn-glycerol 3-phosphate</name>
        <dbReference type="ChEBI" id="CHEBI:57597"/>
    </ligand>
</feature>
<feature type="binding site" evidence="13">
    <location>
        <position position="135"/>
    </location>
    <ligand>
        <name>NADPH</name>
        <dbReference type="ChEBI" id="CHEBI:57783"/>
    </ligand>
</feature>
<dbReference type="PANTHER" id="PTHR11728">
    <property type="entry name" value="GLYCEROL-3-PHOSPHATE DEHYDROGENASE"/>
    <property type="match status" value="1"/>
</dbReference>
<reference evidence="20 21" key="1">
    <citation type="journal article" date="2019" name="ISME J.">
        <title>Genome analyses of uncultured TG2/ZB3 bacteria in 'Margulisbacteria' specifically attached to ectosymbiotic spirochetes of protists in the termite gut.</title>
        <authorList>
            <person name="Utami Y.D."/>
            <person name="Kuwahara H."/>
            <person name="Igai K."/>
            <person name="Murakami T."/>
            <person name="Sugaya K."/>
            <person name="Morikawa T."/>
            <person name="Nagura Y."/>
            <person name="Yuki M."/>
            <person name="Deevong P."/>
            <person name="Inoue T."/>
            <person name="Kihara K."/>
            <person name="Lo N."/>
            <person name="Yamada A."/>
            <person name="Ohkuma M."/>
            <person name="Hongoh Y."/>
        </authorList>
    </citation>
    <scope>NUCLEOTIDE SEQUENCE [LARGE SCALE GENOMIC DNA]</scope>
    <source>
        <strain evidence="20">NkOx7-01</strain>
    </source>
</reference>
<comment type="catalytic activity">
    <reaction evidence="9">
        <text>sn-glycerol 3-phosphate + NADP(+) = dihydroxyacetone phosphate + NADPH + H(+)</text>
        <dbReference type="Rhea" id="RHEA:11096"/>
        <dbReference type="ChEBI" id="CHEBI:15378"/>
        <dbReference type="ChEBI" id="CHEBI:57597"/>
        <dbReference type="ChEBI" id="CHEBI:57642"/>
        <dbReference type="ChEBI" id="CHEBI:57783"/>
        <dbReference type="ChEBI" id="CHEBI:58349"/>
        <dbReference type="EC" id="1.1.1.94"/>
    </reaction>
    <physiologicalReaction direction="right-to-left" evidence="9">
        <dbReference type="Rhea" id="RHEA:11098"/>
    </physiologicalReaction>
</comment>
<feature type="domain" description="Glycerol-3-phosphate dehydrogenase NAD-dependent N-terminal" evidence="18">
    <location>
        <begin position="3"/>
        <end position="155"/>
    </location>
</feature>
<evidence type="ECO:0000256" key="12">
    <source>
        <dbReference type="ARBA" id="ARBA00080511"/>
    </source>
</evidence>
<evidence type="ECO:0000256" key="16">
    <source>
        <dbReference type="PIRSR" id="PIRSR000114-3"/>
    </source>
</evidence>
<feature type="binding site" evidence="16">
    <location>
        <position position="250"/>
    </location>
    <ligand>
        <name>NAD(+)</name>
        <dbReference type="ChEBI" id="CHEBI:57540"/>
    </ligand>
</feature>
<gene>
    <name evidence="13 20" type="primary">gpsA</name>
    <name evidence="20" type="ORF">NO1_1116</name>
</gene>
<dbReference type="SUPFAM" id="SSF48179">
    <property type="entry name" value="6-phosphogluconate dehydrogenase C-terminal domain-like"/>
    <property type="match status" value="1"/>
</dbReference>
<dbReference type="Pfam" id="PF01210">
    <property type="entry name" value="NAD_Gly3P_dh_N"/>
    <property type="match status" value="1"/>
</dbReference>
<evidence type="ECO:0000256" key="9">
    <source>
        <dbReference type="ARBA" id="ARBA00052716"/>
    </source>
</evidence>
<comment type="caution">
    <text evidence="13">Lacks conserved residue(s) required for the propagation of feature annotation.</text>
</comment>
<evidence type="ECO:0000256" key="3">
    <source>
        <dbReference type="ARBA" id="ARBA00022857"/>
    </source>
</evidence>
<feature type="binding site" evidence="13">
    <location>
        <position position="250"/>
    </location>
    <ligand>
        <name>NADPH</name>
        <dbReference type="ChEBI" id="CHEBI:57783"/>
    </ligand>
</feature>
<evidence type="ECO:0000256" key="14">
    <source>
        <dbReference type="PIRSR" id="PIRSR000114-1"/>
    </source>
</evidence>
<keyword evidence="7 13" id="KW-0594">Phospholipid biosynthesis</keyword>
<feature type="binding site" evidence="15">
    <location>
        <begin position="250"/>
        <end position="251"/>
    </location>
    <ligand>
        <name>substrate</name>
    </ligand>
</feature>
<evidence type="ECO:0000256" key="15">
    <source>
        <dbReference type="PIRSR" id="PIRSR000114-2"/>
    </source>
</evidence>
<dbReference type="GO" id="GO:0008654">
    <property type="term" value="P:phospholipid biosynthetic process"/>
    <property type="evidence" value="ECO:0007669"/>
    <property type="project" value="UniProtKB-KW"/>
</dbReference>
<dbReference type="GO" id="GO:0141153">
    <property type="term" value="F:glycerol-3-phosphate dehydrogenase (NADP+) activity"/>
    <property type="evidence" value="ECO:0007669"/>
    <property type="project" value="RHEA"/>
</dbReference>
<keyword evidence="5 13" id="KW-0520">NAD</keyword>
<evidence type="ECO:0000259" key="19">
    <source>
        <dbReference type="Pfam" id="PF07479"/>
    </source>
</evidence>
<evidence type="ECO:0000256" key="4">
    <source>
        <dbReference type="ARBA" id="ARBA00023002"/>
    </source>
</evidence>
<dbReference type="GO" id="GO:0046168">
    <property type="term" value="P:glycerol-3-phosphate catabolic process"/>
    <property type="evidence" value="ECO:0007669"/>
    <property type="project" value="InterPro"/>
</dbReference>
<evidence type="ECO:0000256" key="6">
    <source>
        <dbReference type="ARBA" id="ARBA00023098"/>
    </source>
</evidence>